<evidence type="ECO:0000259" key="3">
    <source>
        <dbReference type="PROSITE" id="PS50002"/>
    </source>
</evidence>
<dbReference type="InterPro" id="IPR035969">
    <property type="entry name" value="Rab-GAP_TBC_sf"/>
</dbReference>
<dbReference type="PROSITE" id="PS50086">
    <property type="entry name" value="TBC_RABGAP"/>
    <property type="match status" value="1"/>
</dbReference>
<keyword evidence="1 2" id="KW-0728">SH3 domain</keyword>
<dbReference type="FunFam" id="1.10.8.270:FF:000026">
    <property type="entry name" value="TBC (Tre-2/Bub2/Cdc16) domain family"/>
    <property type="match status" value="1"/>
</dbReference>
<dbReference type="EMBL" id="JBJKFK010004575">
    <property type="protein sequence ID" value="KAL3308884.1"/>
    <property type="molecule type" value="Genomic_DNA"/>
</dbReference>
<dbReference type="SMART" id="SM00164">
    <property type="entry name" value="TBC"/>
    <property type="match status" value="1"/>
</dbReference>
<dbReference type="Pfam" id="PF00018">
    <property type="entry name" value="SH3_1"/>
    <property type="match status" value="1"/>
</dbReference>
<reference evidence="5 6" key="1">
    <citation type="submission" date="2024-11" db="EMBL/GenBank/DDBJ databases">
        <title>Adaptive evolution of stress response genes in parasites aligns with host niche diversity.</title>
        <authorList>
            <person name="Hahn C."/>
            <person name="Resl P."/>
        </authorList>
    </citation>
    <scope>NUCLEOTIDE SEQUENCE [LARGE SCALE GENOMIC DNA]</scope>
    <source>
        <strain evidence="5">EGGRZ-B1_66</strain>
        <tissue evidence="5">Body</tissue>
    </source>
</reference>
<dbReference type="SUPFAM" id="SSF47923">
    <property type="entry name" value="Ypt/Rab-GAP domain of gyp1p"/>
    <property type="match status" value="2"/>
</dbReference>
<feature type="non-terminal residue" evidence="5">
    <location>
        <position position="538"/>
    </location>
</feature>
<evidence type="ECO:0000256" key="1">
    <source>
        <dbReference type="ARBA" id="ARBA00022443"/>
    </source>
</evidence>
<dbReference type="PROSITE" id="PS50002">
    <property type="entry name" value="SH3"/>
    <property type="match status" value="1"/>
</dbReference>
<dbReference type="Proteomes" id="UP001626550">
    <property type="component" value="Unassembled WGS sequence"/>
</dbReference>
<dbReference type="InterPro" id="IPR001452">
    <property type="entry name" value="SH3_domain"/>
</dbReference>
<name>A0ABD2PNG5_9PLAT</name>
<evidence type="ECO:0000313" key="6">
    <source>
        <dbReference type="Proteomes" id="UP001626550"/>
    </source>
</evidence>
<dbReference type="SMART" id="SM00326">
    <property type="entry name" value="SH3"/>
    <property type="match status" value="1"/>
</dbReference>
<accession>A0ABD2PNG5</accession>
<dbReference type="PANTHER" id="PTHR47219:SF13">
    <property type="entry name" value="RUN AND TBC1 DOMAIN-CONTAINING PROTEIN 3"/>
    <property type="match status" value="1"/>
</dbReference>
<dbReference type="Pfam" id="PF00566">
    <property type="entry name" value="RabGAP-TBC"/>
    <property type="match status" value="1"/>
</dbReference>
<dbReference type="InterPro" id="IPR050302">
    <property type="entry name" value="Rab_GAP_TBC_domain"/>
</dbReference>
<evidence type="ECO:0000313" key="5">
    <source>
        <dbReference type="EMBL" id="KAL3308884.1"/>
    </source>
</evidence>
<dbReference type="PANTHER" id="PTHR47219">
    <property type="entry name" value="RAB GTPASE-ACTIVATING PROTEIN 1-LIKE"/>
    <property type="match status" value="1"/>
</dbReference>
<keyword evidence="6" id="KW-1185">Reference proteome</keyword>
<feature type="domain" description="SH3" evidence="3">
    <location>
        <begin position="456"/>
        <end position="515"/>
    </location>
</feature>
<dbReference type="AlphaFoldDB" id="A0ABD2PNG5"/>
<dbReference type="Gene3D" id="1.10.472.80">
    <property type="entry name" value="Ypt/Rab-GAP domain of gyp1p, domain 3"/>
    <property type="match status" value="1"/>
</dbReference>
<protein>
    <recommendedName>
        <fullName evidence="7">RUN and TBC1 domain-containing protein 3</fullName>
    </recommendedName>
</protein>
<dbReference type="InterPro" id="IPR036028">
    <property type="entry name" value="SH3-like_dom_sf"/>
</dbReference>
<evidence type="ECO:0000259" key="4">
    <source>
        <dbReference type="PROSITE" id="PS50086"/>
    </source>
</evidence>
<gene>
    <name evidence="5" type="ORF">Ciccas_012579</name>
</gene>
<organism evidence="5 6">
    <name type="scientific">Cichlidogyrus casuarinus</name>
    <dbReference type="NCBI Taxonomy" id="1844966"/>
    <lineage>
        <taxon>Eukaryota</taxon>
        <taxon>Metazoa</taxon>
        <taxon>Spiralia</taxon>
        <taxon>Lophotrochozoa</taxon>
        <taxon>Platyhelminthes</taxon>
        <taxon>Monogenea</taxon>
        <taxon>Monopisthocotylea</taxon>
        <taxon>Dactylogyridea</taxon>
        <taxon>Ancyrocephalidae</taxon>
        <taxon>Cichlidogyrus</taxon>
    </lineage>
</organism>
<dbReference type="PRINTS" id="PR00452">
    <property type="entry name" value="SH3DOMAIN"/>
</dbReference>
<comment type="caution">
    <text evidence="5">The sequence shown here is derived from an EMBL/GenBank/DDBJ whole genome shotgun (WGS) entry which is preliminary data.</text>
</comment>
<proteinExistence type="predicted"/>
<dbReference type="Gene3D" id="1.10.8.270">
    <property type="entry name" value="putative rabgap domain of human tbc1 domain family member 14 like domains"/>
    <property type="match status" value="1"/>
</dbReference>
<evidence type="ECO:0000256" key="2">
    <source>
        <dbReference type="PROSITE-ProRule" id="PRU00192"/>
    </source>
</evidence>
<dbReference type="SUPFAM" id="SSF50044">
    <property type="entry name" value="SH3-domain"/>
    <property type="match status" value="1"/>
</dbReference>
<evidence type="ECO:0008006" key="7">
    <source>
        <dbReference type="Google" id="ProtNLM"/>
    </source>
</evidence>
<dbReference type="InterPro" id="IPR000195">
    <property type="entry name" value="Rab-GAP-TBC_dom"/>
</dbReference>
<feature type="domain" description="Rab-GAP TBC" evidence="4">
    <location>
        <begin position="65"/>
        <end position="262"/>
    </location>
</feature>
<sequence>MNWLRCIEFSHTVTLGVDGGLAQDHGGISSDDALWGRVQETLQTSKQISDLIWGLNPDPKIKSIGIPHSLREQIWPRLLGALTKKRSSSENNTPVTYAELVRLTSESDSLSASQIEKDLLRTLIKNACFSFRDATGVARLRRILLSLSYLYVDIGYCQGMGVIAATLLLFMEEEIAFWCMCCIIEDLLPASYFSSSNLLGVHADQRVLNELLRKTLPALSDHLVTHDIDLALITLPWFLTLFASSVDARVLVRLWDLIFLEGSTMLFKISLTLLKQHELPLLSTQNSADLFNLLTNIPANITNVQQLIIDIHEFEEEAGECLEISSLSMLRRHHLAQLMSNENLLLSGDTTRSIPKQYLSKRQIKNENMGFFSQLFHGALGSAPETSNVVSSPAVDPKMKNVKQTEILVELRMTLLKIIRHFRSLDNQYENVETQPNFSDESHDQDLEEYIKVAENRRLRAKALTDFERKEKDELGFRKNDIITIINQKDDQCWFGEYNGLRGYFPASFVQMLDERSKNYSTAGDDSIYEQISLLVRG</sequence>
<dbReference type="Gene3D" id="2.30.30.40">
    <property type="entry name" value="SH3 Domains"/>
    <property type="match status" value="1"/>
</dbReference>